<keyword evidence="3" id="KW-1003">Cell membrane</keyword>
<evidence type="ECO:0000256" key="9">
    <source>
        <dbReference type="RuleBase" id="RU003794"/>
    </source>
</evidence>
<proteinExistence type="inferred from homology"/>
<reference evidence="14" key="1">
    <citation type="journal article" date="2019" name="Int. J. Syst. Evol. Microbiol.">
        <title>The Global Catalogue of Microorganisms (GCM) 10K type strain sequencing project: providing services to taxonomists for standard genome sequencing and annotation.</title>
        <authorList>
            <consortium name="The Broad Institute Genomics Platform"/>
            <consortium name="The Broad Institute Genome Sequencing Center for Infectious Disease"/>
            <person name="Wu L."/>
            <person name="Ma J."/>
        </authorList>
    </citation>
    <scope>NUCLEOTIDE SEQUENCE [LARGE SCALE GENOMIC DNA]</scope>
    <source>
        <strain evidence="14">JCM 18401</strain>
    </source>
</reference>
<evidence type="ECO:0000313" key="13">
    <source>
        <dbReference type="EMBL" id="GAA4900434.1"/>
    </source>
</evidence>
<comment type="similarity">
    <text evidence="2 8">Belongs to the peptidase A24 family.</text>
</comment>
<sequence>MAVWFELFALYSGLFPLLVGCTGLIVGSFLNVVIHRLPIMMEREWRAEWQDACAEAYPGSSPQPSPLDALPERYNLLAPGSACPQCQTPIPAWRNIPLLSFALQRGQCHQCQAKISLRYPFVELGTGLLSLLLALHLGPTGQFLAAWLLLFGLIALTGIDLDTMLLPDQITLPLLWLGLLLNIDGLFVSLSDAVLGAAIGYLSLWTLFQLFKLLTGKEGMGYGDFKLLALFGAWFGWQALLPTILIASFGGAIVGLLMMASGRLKQGNPMPFGPWIALGGVIYLLWGTQLVSWYLNTMLGGIA</sequence>
<dbReference type="Proteomes" id="UP001499988">
    <property type="component" value="Unassembled WGS sequence"/>
</dbReference>
<evidence type="ECO:0000259" key="11">
    <source>
        <dbReference type="Pfam" id="PF01478"/>
    </source>
</evidence>
<evidence type="ECO:0000256" key="1">
    <source>
        <dbReference type="ARBA" id="ARBA00004429"/>
    </source>
</evidence>
<evidence type="ECO:0000256" key="3">
    <source>
        <dbReference type="ARBA" id="ARBA00022475"/>
    </source>
</evidence>
<organism evidence="13 14">
    <name type="scientific">Ferrimonas pelagia</name>
    <dbReference type="NCBI Taxonomy" id="1177826"/>
    <lineage>
        <taxon>Bacteria</taxon>
        <taxon>Pseudomonadati</taxon>
        <taxon>Pseudomonadota</taxon>
        <taxon>Gammaproteobacteria</taxon>
        <taxon>Alteromonadales</taxon>
        <taxon>Ferrimonadaceae</taxon>
        <taxon>Ferrimonas</taxon>
    </lineage>
</organism>
<keyword evidence="14" id="KW-1185">Reference proteome</keyword>
<evidence type="ECO:0000256" key="4">
    <source>
        <dbReference type="ARBA" id="ARBA00022519"/>
    </source>
</evidence>
<dbReference type="Gene3D" id="1.20.120.1220">
    <property type="match status" value="1"/>
</dbReference>
<evidence type="ECO:0000256" key="2">
    <source>
        <dbReference type="ARBA" id="ARBA00005801"/>
    </source>
</evidence>
<keyword evidence="9" id="KW-0378">Hydrolase</keyword>
<protein>
    <recommendedName>
        <fullName evidence="9">Prepilin leader peptidase/N-methyltransferase</fullName>
        <ecNumber evidence="9">2.1.1.-</ecNumber>
        <ecNumber evidence="9">3.4.23.43</ecNumber>
    </recommendedName>
</protein>
<keyword evidence="9" id="KW-0489">Methyltransferase</keyword>
<gene>
    <name evidence="13" type="ORF">GCM10023333_37890</name>
</gene>
<feature type="transmembrane region" description="Helical" evidence="10">
    <location>
        <begin position="194"/>
        <end position="215"/>
    </location>
</feature>
<feature type="transmembrane region" description="Helical" evidence="10">
    <location>
        <begin position="272"/>
        <end position="295"/>
    </location>
</feature>
<dbReference type="EMBL" id="BAABJZ010000103">
    <property type="protein sequence ID" value="GAA4900434.1"/>
    <property type="molecule type" value="Genomic_DNA"/>
</dbReference>
<feature type="transmembrane region" description="Helical" evidence="10">
    <location>
        <begin position="14"/>
        <end position="34"/>
    </location>
</feature>
<comment type="catalytic activity">
    <reaction evidence="9">
        <text>Typically cleaves a -Gly-|-Phe- bond to release an N-terminal, basic peptide of 5-8 residues from type IV prepilin, and then N-methylates the new N-terminal amino group, the methyl donor being S-adenosyl-L-methionine.</text>
        <dbReference type="EC" id="3.4.23.43"/>
    </reaction>
</comment>
<dbReference type="InterPro" id="IPR050882">
    <property type="entry name" value="Prepilin_peptidase/N-MTase"/>
</dbReference>
<keyword evidence="9" id="KW-0511">Multifunctional enzyme</keyword>
<feature type="domain" description="Prepilin peptidase A24 N-terminal" evidence="12">
    <location>
        <begin position="22"/>
        <end position="136"/>
    </location>
</feature>
<dbReference type="InterPro" id="IPR014032">
    <property type="entry name" value="Peptidase_A24A_bac"/>
</dbReference>
<dbReference type="InterPro" id="IPR010627">
    <property type="entry name" value="Prepilin_pept_A24_N"/>
</dbReference>
<evidence type="ECO:0000256" key="10">
    <source>
        <dbReference type="SAM" id="Phobius"/>
    </source>
</evidence>
<dbReference type="RefSeq" id="WP_345337062.1">
    <property type="nucleotide sequence ID" value="NZ_BAABJZ010000103.1"/>
</dbReference>
<name>A0ABP9FFY9_9GAMM</name>
<feature type="transmembrane region" description="Helical" evidence="10">
    <location>
        <begin position="144"/>
        <end position="163"/>
    </location>
</feature>
<evidence type="ECO:0000259" key="12">
    <source>
        <dbReference type="Pfam" id="PF06750"/>
    </source>
</evidence>
<keyword evidence="4" id="KW-0997">Cell inner membrane</keyword>
<dbReference type="Pfam" id="PF01478">
    <property type="entry name" value="Peptidase_A24"/>
    <property type="match status" value="1"/>
</dbReference>
<dbReference type="PRINTS" id="PR00864">
    <property type="entry name" value="PREPILNPTASE"/>
</dbReference>
<evidence type="ECO:0000313" key="14">
    <source>
        <dbReference type="Proteomes" id="UP001499988"/>
    </source>
</evidence>
<dbReference type="PANTHER" id="PTHR30487">
    <property type="entry name" value="TYPE 4 PREPILIN-LIKE PROTEINS LEADER PEPTIDE-PROCESSING ENZYME"/>
    <property type="match status" value="1"/>
</dbReference>
<evidence type="ECO:0000256" key="7">
    <source>
        <dbReference type="ARBA" id="ARBA00023136"/>
    </source>
</evidence>
<comment type="function">
    <text evidence="9">Plays an essential role in type IV pili and type II pseudopili formation by proteolytically removing the leader sequence from substrate proteins and subsequently monomethylating the alpha-amino group of the newly exposed N-terminal phenylalanine.</text>
</comment>
<comment type="caution">
    <text evidence="13">The sequence shown here is derived from an EMBL/GenBank/DDBJ whole genome shotgun (WGS) entry which is preliminary data.</text>
</comment>
<dbReference type="PANTHER" id="PTHR30487:SF0">
    <property type="entry name" value="PREPILIN LEADER PEPTIDASE_N-METHYLTRANSFERASE-RELATED"/>
    <property type="match status" value="1"/>
</dbReference>
<comment type="subcellular location">
    <subcellularLocation>
        <location evidence="1">Cell inner membrane</location>
        <topology evidence="1">Multi-pass membrane protein</topology>
    </subcellularLocation>
    <subcellularLocation>
        <location evidence="9">Cell membrane</location>
        <topology evidence="9">Multi-pass membrane protein</topology>
    </subcellularLocation>
</comment>
<evidence type="ECO:0000256" key="6">
    <source>
        <dbReference type="ARBA" id="ARBA00022989"/>
    </source>
</evidence>
<keyword evidence="9" id="KW-0808">Transferase</keyword>
<accession>A0ABP9FFY9</accession>
<keyword evidence="7 10" id="KW-0472">Membrane</keyword>
<keyword evidence="9" id="KW-0645">Protease</keyword>
<feature type="transmembrane region" description="Helical" evidence="10">
    <location>
        <begin position="227"/>
        <end position="260"/>
    </location>
</feature>
<dbReference type="EC" id="3.4.23.43" evidence="9"/>
<evidence type="ECO:0000256" key="5">
    <source>
        <dbReference type="ARBA" id="ARBA00022692"/>
    </source>
</evidence>
<keyword evidence="6 10" id="KW-1133">Transmembrane helix</keyword>
<dbReference type="Pfam" id="PF06750">
    <property type="entry name" value="A24_N_bact"/>
    <property type="match status" value="1"/>
</dbReference>
<keyword evidence="5 9" id="KW-0812">Transmembrane</keyword>
<feature type="domain" description="Prepilin type IV endopeptidase peptidase" evidence="11">
    <location>
        <begin position="147"/>
        <end position="256"/>
    </location>
</feature>
<dbReference type="EC" id="2.1.1.-" evidence="9"/>
<dbReference type="InterPro" id="IPR000045">
    <property type="entry name" value="Prepilin_IV_endopep_pep"/>
</dbReference>
<evidence type="ECO:0000256" key="8">
    <source>
        <dbReference type="RuleBase" id="RU003793"/>
    </source>
</evidence>